<evidence type="ECO:0000256" key="9">
    <source>
        <dbReference type="PIRSR" id="PIRSR601019-1"/>
    </source>
</evidence>
<dbReference type="EMBL" id="JBJQND010000018">
    <property type="protein sequence ID" value="KAL3836878.1"/>
    <property type="molecule type" value="Genomic_DNA"/>
</dbReference>
<evidence type="ECO:0000256" key="10">
    <source>
        <dbReference type="PIRSR" id="PIRSR601019-2"/>
    </source>
</evidence>
<sequence length="443" mass="51597">MCKSCSPTQMKDGVMSCIGRNCLQGELLHYASQEEAKRAQCRDKELSKLLKEHHKDDLKRLKLLLLGTGESGKSTITKQMRIIHINGFDTQERIGKITDIRRNIKESIVMILLAMQQIGISLEHAENQEEMDFILKRAGDEDVHNTKEFMEYTARLWEDGGVQECYSRSHEYQLLDSAKYFLDRIGDIRQADYIPTDQDILRCRMTTTSIQHIEFDVPDAGQQVKFSVYDVGGQRGERKKWIQVFDSVVAILFLADCSSFDQNLREDSSKNRLLEALEIFEQVWKNRFLRNVSILLFINKIDILSEKVCRGRSIRELVEKYPDIFPDYDTFNPSNTEKLEFIDSFLKRDGESKRRRGSRSGSRPDVHPDIIKTAVYIKHLFIKIVKGEISLRPDIQQVSKDWHQHHTCEYFYTCAVDTNNIQHVLNGCRNLIIRKHLERFGII</sequence>
<dbReference type="InterPro" id="IPR011025">
    <property type="entry name" value="GproteinA_insert"/>
</dbReference>
<keyword evidence="12" id="KW-1185">Reference proteome</keyword>
<dbReference type="Proteomes" id="UP001634394">
    <property type="component" value="Unassembled WGS sequence"/>
</dbReference>
<dbReference type="Pfam" id="PF00503">
    <property type="entry name" value="G-alpha"/>
    <property type="match status" value="1"/>
</dbReference>
<keyword evidence="8" id="KW-0807">Transducer</keyword>
<gene>
    <name evidence="11" type="ORF">ACJMK2_022285</name>
</gene>
<keyword evidence="5 9" id="KW-0547">Nucleotide-binding</keyword>
<evidence type="ECO:0000256" key="4">
    <source>
        <dbReference type="ARBA" id="ARBA00022723"/>
    </source>
</evidence>
<dbReference type="InterPro" id="IPR027417">
    <property type="entry name" value="P-loop_NTPase"/>
</dbReference>
<dbReference type="Gene3D" id="3.40.50.300">
    <property type="entry name" value="P-loop containing nucleotide triphosphate hydrolases"/>
    <property type="match status" value="1"/>
</dbReference>
<dbReference type="AlphaFoldDB" id="A0ABD3TKN4"/>
<reference evidence="11 12" key="1">
    <citation type="submission" date="2024-11" db="EMBL/GenBank/DDBJ databases">
        <title>Chromosome-level genome assembly of the freshwater bivalve Anodonta woodiana.</title>
        <authorList>
            <person name="Chen X."/>
        </authorList>
    </citation>
    <scope>NUCLEOTIDE SEQUENCE [LARGE SCALE GENOMIC DNA]</scope>
    <source>
        <strain evidence="11">MN2024</strain>
        <tissue evidence="11">Gills</tissue>
    </source>
</reference>
<evidence type="ECO:0000256" key="2">
    <source>
        <dbReference type="ARBA" id="ARBA00005804"/>
    </source>
</evidence>
<comment type="function">
    <text evidence="1">Guanine nucleotide-binding proteins (G proteins) are involved as modulators or transducers in various transmembrane signaling systems.</text>
</comment>
<feature type="binding site" evidence="9">
    <location>
        <begin position="230"/>
        <end position="234"/>
    </location>
    <ligand>
        <name>GTP</name>
        <dbReference type="ChEBI" id="CHEBI:37565"/>
    </ligand>
</feature>
<evidence type="ECO:0000313" key="12">
    <source>
        <dbReference type="Proteomes" id="UP001634394"/>
    </source>
</evidence>
<dbReference type="CDD" id="cd00066">
    <property type="entry name" value="G-alpha"/>
    <property type="match status" value="1"/>
</dbReference>
<feature type="binding site" evidence="10">
    <location>
        <position position="74"/>
    </location>
    <ligand>
        <name>Mg(2+)</name>
        <dbReference type="ChEBI" id="CHEBI:18420"/>
    </ligand>
</feature>
<dbReference type="PANTHER" id="PTHR10218">
    <property type="entry name" value="GTP-BINDING PROTEIN ALPHA SUBUNIT"/>
    <property type="match status" value="1"/>
</dbReference>
<keyword evidence="7 9" id="KW-0342">GTP-binding</keyword>
<feature type="binding site" evidence="9">
    <location>
        <begin position="299"/>
        <end position="302"/>
    </location>
    <ligand>
        <name>GTP</name>
        <dbReference type="ChEBI" id="CHEBI:37565"/>
    </ligand>
</feature>
<protein>
    <submittedName>
        <fullName evidence="11">Uncharacterized protein</fullName>
    </submittedName>
</protein>
<feature type="binding site" evidence="9">
    <location>
        <begin position="176"/>
        <end position="177"/>
    </location>
    <ligand>
        <name>GTP</name>
        <dbReference type="ChEBI" id="CHEBI:37565"/>
    </ligand>
</feature>
<dbReference type="GO" id="GO:0046872">
    <property type="term" value="F:metal ion binding"/>
    <property type="evidence" value="ECO:0007669"/>
    <property type="project" value="UniProtKB-KW"/>
</dbReference>
<evidence type="ECO:0000256" key="7">
    <source>
        <dbReference type="ARBA" id="ARBA00023134"/>
    </source>
</evidence>
<keyword evidence="6 10" id="KW-0460">Magnesium</keyword>
<accession>A0ABD3TKN4</accession>
<dbReference type="FunFam" id="1.10.400.10:FF:000010">
    <property type="entry name" value="Guanine nucleotide-binding protein alpha-13 subunit"/>
    <property type="match status" value="1"/>
</dbReference>
<comment type="subunit">
    <text evidence="3">G proteins are composed of 3 units; alpha, beta and gamma. The alpha chain contains the guanine nucleotide binding site.</text>
</comment>
<dbReference type="GO" id="GO:0007165">
    <property type="term" value="P:signal transduction"/>
    <property type="evidence" value="ECO:0007669"/>
    <property type="project" value="UniProtKB-KW"/>
</dbReference>
<name>A0ABD3TKN4_SINWO</name>
<keyword evidence="4 10" id="KW-0479">Metal-binding</keyword>
<evidence type="ECO:0000256" key="8">
    <source>
        <dbReference type="ARBA" id="ARBA00023224"/>
    </source>
</evidence>
<dbReference type="PRINTS" id="PR00318">
    <property type="entry name" value="GPROTEINA"/>
</dbReference>
<comment type="similarity">
    <text evidence="2">Belongs to the G-alpha family.</text>
</comment>
<dbReference type="SUPFAM" id="SSF47895">
    <property type="entry name" value="Transducin (alpha subunit), insertion domain"/>
    <property type="match status" value="1"/>
</dbReference>
<feature type="binding site" evidence="10">
    <location>
        <position position="207"/>
    </location>
    <ligand>
        <name>Mg(2+)</name>
        <dbReference type="ChEBI" id="CHEBI:18420"/>
    </ligand>
</feature>
<feature type="binding site" evidence="9">
    <location>
        <begin position="70"/>
        <end position="75"/>
    </location>
    <ligand>
        <name>GTP</name>
        <dbReference type="ChEBI" id="CHEBI:37565"/>
    </ligand>
</feature>
<evidence type="ECO:0000256" key="3">
    <source>
        <dbReference type="ARBA" id="ARBA00011356"/>
    </source>
</evidence>
<evidence type="ECO:0000256" key="5">
    <source>
        <dbReference type="ARBA" id="ARBA00022741"/>
    </source>
</evidence>
<proteinExistence type="inferred from homology"/>
<feature type="binding site" evidence="9">
    <location>
        <begin position="201"/>
        <end position="207"/>
    </location>
    <ligand>
        <name>GTP</name>
        <dbReference type="ChEBI" id="CHEBI:37565"/>
    </ligand>
</feature>
<dbReference type="Gene3D" id="1.10.400.10">
    <property type="entry name" value="GI Alpha 1, domain 2-like"/>
    <property type="match status" value="1"/>
</dbReference>
<dbReference type="PROSITE" id="PS51882">
    <property type="entry name" value="G_ALPHA"/>
    <property type="match status" value="1"/>
</dbReference>
<evidence type="ECO:0000256" key="6">
    <source>
        <dbReference type="ARBA" id="ARBA00022842"/>
    </source>
</evidence>
<organism evidence="11 12">
    <name type="scientific">Sinanodonta woodiana</name>
    <name type="common">Chinese pond mussel</name>
    <name type="synonym">Anodonta woodiana</name>
    <dbReference type="NCBI Taxonomy" id="1069815"/>
    <lineage>
        <taxon>Eukaryota</taxon>
        <taxon>Metazoa</taxon>
        <taxon>Spiralia</taxon>
        <taxon>Lophotrochozoa</taxon>
        <taxon>Mollusca</taxon>
        <taxon>Bivalvia</taxon>
        <taxon>Autobranchia</taxon>
        <taxon>Heteroconchia</taxon>
        <taxon>Palaeoheterodonta</taxon>
        <taxon>Unionida</taxon>
        <taxon>Unionoidea</taxon>
        <taxon>Unionidae</taxon>
        <taxon>Unioninae</taxon>
        <taxon>Sinanodonta</taxon>
    </lineage>
</organism>
<dbReference type="SUPFAM" id="SSF52540">
    <property type="entry name" value="P-loop containing nucleoside triphosphate hydrolases"/>
    <property type="match status" value="1"/>
</dbReference>
<dbReference type="InterPro" id="IPR001019">
    <property type="entry name" value="Gprotein_alpha_su"/>
</dbReference>
<dbReference type="PANTHER" id="PTHR10218:SF367">
    <property type="entry name" value="GUANINE NUCLEOTIDE-BINDING PROTEIN G(F) SUBUNIT ALPHA"/>
    <property type="match status" value="1"/>
</dbReference>
<evidence type="ECO:0000256" key="1">
    <source>
        <dbReference type="ARBA" id="ARBA00003069"/>
    </source>
</evidence>
<evidence type="ECO:0000313" key="11">
    <source>
        <dbReference type="EMBL" id="KAL3836878.1"/>
    </source>
</evidence>
<comment type="caution">
    <text evidence="11">The sequence shown here is derived from an EMBL/GenBank/DDBJ whole genome shotgun (WGS) entry which is preliminary data.</text>
</comment>
<dbReference type="GO" id="GO:0005525">
    <property type="term" value="F:GTP binding"/>
    <property type="evidence" value="ECO:0007669"/>
    <property type="project" value="UniProtKB-KW"/>
</dbReference>
<dbReference type="SMART" id="SM00275">
    <property type="entry name" value="G_alpha"/>
    <property type="match status" value="1"/>
</dbReference>